<protein>
    <recommendedName>
        <fullName evidence="4">WavE lipopolysaccharide synthesis</fullName>
    </recommendedName>
</protein>
<proteinExistence type="predicted"/>
<gene>
    <name evidence="2" type="ORF">SAMN04488125_12470</name>
</gene>
<evidence type="ECO:0000256" key="1">
    <source>
        <dbReference type="SAM" id="Coils"/>
    </source>
</evidence>
<name>A0A1I4KJ67_9HYPH</name>
<organism evidence="2 3">
    <name type="scientific">Methylorubrum salsuginis</name>
    <dbReference type="NCBI Taxonomy" id="414703"/>
    <lineage>
        <taxon>Bacteria</taxon>
        <taxon>Pseudomonadati</taxon>
        <taxon>Pseudomonadota</taxon>
        <taxon>Alphaproteobacteria</taxon>
        <taxon>Hyphomicrobiales</taxon>
        <taxon>Methylobacteriaceae</taxon>
        <taxon>Methylorubrum</taxon>
    </lineage>
</organism>
<sequence>MAERWAVICGLVRDESAFLKKLDTLTAWRRTGAIDGIVFSTWMGELDRYPAVAAAYAAGAFTLVETEQPQLKAPGHFVHQMKSLYYGLQAVPNDAWVLRLRPDLAPLNQTIRDTILSAELLSHSTPDWPHVFSSKILIHSAFVDLPFYINDIIFYGLRSDLQKLVCFNLSTEYLCINTAPEQFFFRGPFLEKFPIIDAFMQVMPQFTYGNEPASVRRRNVLLESDFFLEVLASNVLFLKKYFRVGFVPENRRGQKEKKEFSMAEIFLPTRSVPGISYHSGAHAALFEDERALDAIISREFVRDQLGERFAAALDRVSETSYRNGFVANPLTPHPSVRSLAEAIQNALPGMSHRLDERQDEQRRHFVVRGHRDRMQIAGGTDETRRLEEEVNALRRRVDALNEAKKT</sequence>
<accession>A0A1I4KJ67</accession>
<reference evidence="3" key="1">
    <citation type="submission" date="2016-10" db="EMBL/GenBank/DDBJ databases">
        <authorList>
            <person name="Varghese N."/>
            <person name="Submissions S."/>
        </authorList>
    </citation>
    <scope>NUCLEOTIDE SEQUENCE [LARGE SCALE GENOMIC DNA]</scope>
    <source>
        <strain evidence="3">CGMCC 1.6474</strain>
    </source>
</reference>
<feature type="coiled-coil region" evidence="1">
    <location>
        <begin position="376"/>
        <end position="403"/>
    </location>
</feature>
<dbReference type="OrthoDB" id="7296799at2"/>
<dbReference type="Proteomes" id="UP000198804">
    <property type="component" value="Unassembled WGS sequence"/>
</dbReference>
<evidence type="ECO:0008006" key="4">
    <source>
        <dbReference type="Google" id="ProtNLM"/>
    </source>
</evidence>
<keyword evidence="1" id="KW-0175">Coiled coil</keyword>
<dbReference type="EMBL" id="FOSV01000024">
    <property type="protein sequence ID" value="SFL78566.1"/>
    <property type="molecule type" value="Genomic_DNA"/>
</dbReference>
<dbReference type="RefSeq" id="WP_131803908.1">
    <property type="nucleotide sequence ID" value="NZ_FOSV01000024.1"/>
</dbReference>
<keyword evidence="3" id="KW-1185">Reference proteome</keyword>
<evidence type="ECO:0000313" key="3">
    <source>
        <dbReference type="Proteomes" id="UP000198804"/>
    </source>
</evidence>
<dbReference type="AlphaFoldDB" id="A0A1I4KJ67"/>
<evidence type="ECO:0000313" key="2">
    <source>
        <dbReference type="EMBL" id="SFL78566.1"/>
    </source>
</evidence>